<dbReference type="InterPro" id="IPR010985">
    <property type="entry name" value="Ribbon_hlx_hlx"/>
</dbReference>
<evidence type="ECO:0000313" key="1">
    <source>
        <dbReference type="EMBL" id="CDM65699.1"/>
    </source>
</evidence>
<sequence length="70" mass="7966">MTKNVRFNVRVSPQVREEFQAAARLRGATASSLVHQFMVKVIREEKERNPKEFARALAEVQAKGAQNLKV</sequence>
<dbReference type="SUPFAM" id="SSF47598">
    <property type="entry name" value="Ribbon-helix-helix"/>
    <property type="match status" value="1"/>
</dbReference>
<dbReference type="GO" id="GO:0006355">
    <property type="term" value="P:regulation of DNA-templated transcription"/>
    <property type="evidence" value="ECO:0007669"/>
    <property type="project" value="InterPro"/>
</dbReference>
<dbReference type="Proteomes" id="UP000031518">
    <property type="component" value="Unassembled WGS sequence"/>
</dbReference>
<keyword evidence="2" id="KW-1185">Reference proteome</keyword>
<name>A0A0B6WZG7_9BACT</name>
<organism evidence="1 2">
    <name type="scientific">Pyrinomonas methylaliphatogenes</name>
    <dbReference type="NCBI Taxonomy" id="454194"/>
    <lineage>
        <taxon>Bacteria</taxon>
        <taxon>Pseudomonadati</taxon>
        <taxon>Acidobacteriota</taxon>
        <taxon>Blastocatellia</taxon>
        <taxon>Blastocatellales</taxon>
        <taxon>Pyrinomonadaceae</taxon>
        <taxon>Pyrinomonas</taxon>
    </lineage>
</organism>
<dbReference type="AlphaFoldDB" id="A0A0B6WZG7"/>
<evidence type="ECO:0008006" key="3">
    <source>
        <dbReference type="Google" id="ProtNLM"/>
    </source>
</evidence>
<dbReference type="EMBL" id="CBXV010000006">
    <property type="protein sequence ID" value="CDM65699.1"/>
    <property type="molecule type" value="Genomic_DNA"/>
</dbReference>
<dbReference type="Gene3D" id="1.10.1220.10">
    <property type="entry name" value="Met repressor-like"/>
    <property type="match status" value="1"/>
</dbReference>
<proteinExistence type="predicted"/>
<gene>
    <name evidence="1" type="ORF">PYK22_01705</name>
</gene>
<dbReference type="RefSeq" id="WP_041976189.1">
    <property type="nucleotide sequence ID" value="NZ_CBXV010000006.1"/>
</dbReference>
<reference evidence="1 2" key="2">
    <citation type="submission" date="2015-01" db="EMBL/GenBank/DDBJ databases">
        <title>Complete genome sequence of Pyrinomonas methylaliphatogenes type strain K22T.</title>
        <authorList>
            <person name="Lee K.C.Y."/>
            <person name="Power J.F."/>
            <person name="Dunfield P.F."/>
            <person name="Morgan X.C."/>
            <person name="Huttenhower C."/>
            <person name="Stott M.B."/>
        </authorList>
    </citation>
    <scope>NUCLEOTIDE SEQUENCE [LARGE SCALE GENOMIC DNA]</scope>
    <source>
        <strain evidence="1 2">K22</strain>
    </source>
</reference>
<accession>A0A0B6WZG7</accession>
<reference evidence="1 2" key="1">
    <citation type="submission" date="2013-12" db="EMBL/GenBank/DDBJ databases">
        <authorList>
            <person name="Stott M."/>
        </authorList>
    </citation>
    <scope>NUCLEOTIDE SEQUENCE [LARGE SCALE GENOMIC DNA]</scope>
    <source>
        <strain evidence="1 2">K22</strain>
    </source>
</reference>
<dbReference type="InterPro" id="IPR013321">
    <property type="entry name" value="Arc_rbn_hlx_hlx"/>
</dbReference>
<protein>
    <recommendedName>
        <fullName evidence="3">Ribbon-helix-helix protein, copG family</fullName>
    </recommendedName>
</protein>
<evidence type="ECO:0000313" key="2">
    <source>
        <dbReference type="Proteomes" id="UP000031518"/>
    </source>
</evidence>